<evidence type="ECO:0000313" key="4">
    <source>
        <dbReference type="EMBL" id="MBR0553575.1"/>
    </source>
</evidence>
<dbReference type="CDD" id="cd04301">
    <property type="entry name" value="NAT_SF"/>
    <property type="match status" value="1"/>
</dbReference>
<dbReference type="Proteomes" id="UP000676996">
    <property type="component" value="Unassembled WGS sequence"/>
</dbReference>
<reference evidence="4" key="1">
    <citation type="submission" date="2021-04" db="EMBL/GenBank/DDBJ databases">
        <title>Ouciella asimina sp. nov., isolated from the surface seawater in the hydrothermal field of Okinawa Trough.</title>
        <authorList>
            <person name="Shuang W."/>
        </authorList>
    </citation>
    <scope>NUCLEOTIDE SEQUENCE</scope>
    <source>
        <strain evidence="4">LXI357</strain>
    </source>
</reference>
<evidence type="ECO:0000313" key="5">
    <source>
        <dbReference type="Proteomes" id="UP000676996"/>
    </source>
</evidence>
<dbReference type="PANTHER" id="PTHR43420:SF12">
    <property type="entry name" value="N-ACETYLTRANSFERASE DOMAIN-CONTAINING PROTEIN"/>
    <property type="match status" value="1"/>
</dbReference>
<dbReference type="SUPFAM" id="SSF55729">
    <property type="entry name" value="Acyl-CoA N-acyltransferases (Nat)"/>
    <property type="match status" value="1"/>
</dbReference>
<dbReference type="InterPro" id="IPR000182">
    <property type="entry name" value="GNAT_dom"/>
</dbReference>
<dbReference type="InterPro" id="IPR050680">
    <property type="entry name" value="YpeA/RimI_acetyltransf"/>
</dbReference>
<dbReference type="Pfam" id="PF00583">
    <property type="entry name" value="Acetyltransf_1"/>
    <property type="match status" value="1"/>
</dbReference>
<dbReference type="InterPro" id="IPR016181">
    <property type="entry name" value="Acyl_CoA_acyltransferase"/>
</dbReference>
<keyword evidence="2 4" id="KW-0012">Acyltransferase</keyword>
<accession>A0A8T4IKE9</accession>
<name>A0A8T4IKE9_9SPHN</name>
<dbReference type="EMBL" id="JAGRQC010000004">
    <property type="protein sequence ID" value="MBR0553575.1"/>
    <property type="molecule type" value="Genomic_DNA"/>
</dbReference>
<feature type="domain" description="N-acetyltransferase" evidence="3">
    <location>
        <begin position="8"/>
        <end position="154"/>
    </location>
</feature>
<dbReference type="Gene3D" id="3.40.630.30">
    <property type="match status" value="1"/>
</dbReference>
<dbReference type="RefSeq" id="WP_284054820.1">
    <property type="nucleotide sequence ID" value="NZ_JAGRQC010000004.1"/>
</dbReference>
<proteinExistence type="predicted"/>
<comment type="caution">
    <text evidence="4">The sequence shown here is derived from an EMBL/GenBank/DDBJ whole genome shotgun (WGS) entry which is preliminary data.</text>
</comment>
<protein>
    <submittedName>
        <fullName evidence="4">GNAT family N-acetyltransferase</fullName>
        <ecNumber evidence="4">2.3.1.-</ecNumber>
    </submittedName>
</protein>
<evidence type="ECO:0000259" key="3">
    <source>
        <dbReference type="PROSITE" id="PS51186"/>
    </source>
</evidence>
<gene>
    <name evidence="4" type="ORF">J7S20_13780</name>
</gene>
<organism evidence="4 5">
    <name type="scientific">Stakelama marina</name>
    <dbReference type="NCBI Taxonomy" id="2826939"/>
    <lineage>
        <taxon>Bacteria</taxon>
        <taxon>Pseudomonadati</taxon>
        <taxon>Pseudomonadota</taxon>
        <taxon>Alphaproteobacteria</taxon>
        <taxon>Sphingomonadales</taxon>
        <taxon>Sphingomonadaceae</taxon>
        <taxon>Stakelama</taxon>
    </lineage>
</organism>
<dbReference type="EC" id="2.3.1.-" evidence="4"/>
<evidence type="ECO:0000256" key="2">
    <source>
        <dbReference type="ARBA" id="ARBA00023315"/>
    </source>
</evidence>
<keyword evidence="5" id="KW-1185">Reference proteome</keyword>
<dbReference type="AlphaFoldDB" id="A0A8T4IKE9"/>
<keyword evidence="1 4" id="KW-0808">Transferase</keyword>
<evidence type="ECO:0000256" key="1">
    <source>
        <dbReference type="ARBA" id="ARBA00022679"/>
    </source>
</evidence>
<dbReference type="GO" id="GO:0016747">
    <property type="term" value="F:acyltransferase activity, transferring groups other than amino-acyl groups"/>
    <property type="evidence" value="ECO:0007669"/>
    <property type="project" value="InterPro"/>
</dbReference>
<dbReference type="PROSITE" id="PS51186">
    <property type="entry name" value="GNAT"/>
    <property type="match status" value="1"/>
</dbReference>
<dbReference type="PANTHER" id="PTHR43420">
    <property type="entry name" value="ACETYLTRANSFERASE"/>
    <property type="match status" value="1"/>
</dbReference>
<sequence>MSSVRGIVALSAGDATDLGDVNAIMADAFDPRYGEAWTPSQCVGMLALSGIWLTMASVDGQSAGFALARSIMDDGELLLLAVRNDFRRRGVGSALLRSVIREAGARGVTGLHLEVRKGNPAIDLYRREGFRKVGERASYYRGITGQQYDAQTFHRMLTKE</sequence>